<feature type="transmembrane region" description="Helical" evidence="5">
    <location>
        <begin position="23"/>
        <end position="45"/>
    </location>
</feature>
<proteinExistence type="predicted"/>
<keyword evidence="3 5" id="KW-1133">Transmembrane helix</keyword>
<evidence type="ECO:0000313" key="6">
    <source>
        <dbReference type="EMBL" id="KFE70323.1"/>
    </source>
</evidence>
<dbReference type="STRING" id="394096.DB31_5365"/>
<dbReference type="OrthoDB" id="3385086at2"/>
<dbReference type="InterPro" id="IPR032808">
    <property type="entry name" value="DoxX"/>
</dbReference>
<feature type="transmembrane region" description="Helical" evidence="5">
    <location>
        <begin position="94"/>
        <end position="113"/>
    </location>
</feature>
<protein>
    <submittedName>
        <fullName evidence="6">Putative integral membrane protein</fullName>
    </submittedName>
</protein>
<feature type="transmembrane region" description="Helical" evidence="5">
    <location>
        <begin position="119"/>
        <end position="138"/>
    </location>
</feature>
<evidence type="ECO:0000256" key="2">
    <source>
        <dbReference type="ARBA" id="ARBA00022692"/>
    </source>
</evidence>
<dbReference type="EMBL" id="JMCB01000003">
    <property type="protein sequence ID" value="KFE70323.1"/>
    <property type="molecule type" value="Genomic_DNA"/>
</dbReference>
<gene>
    <name evidence="6" type="ORF">DB31_5365</name>
</gene>
<comment type="caution">
    <text evidence="6">The sequence shown here is derived from an EMBL/GenBank/DDBJ whole genome shotgun (WGS) entry which is preliminary data.</text>
</comment>
<dbReference type="GO" id="GO:0016020">
    <property type="term" value="C:membrane"/>
    <property type="evidence" value="ECO:0007669"/>
    <property type="project" value="UniProtKB-SubCell"/>
</dbReference>
<comment type="subcellular location">
    <subcellularLocation>
        <location evidence="1">Membrane</location>
        <topology evidence="1">Multi-pass membrane protein</topology>
    </subcellularLocation>
</comment>
<dbReference type="RefSeq" id="WP_044185255.1">
    <property type="nucleotide sequence ID" value="NZ_JMCB01000003.1"/>
</dbReference>
<keyword evidence="2 5" id="KW-0812">Transmembrane</keyword>
<dbReference type="Proteomes" id="UP000028725">
    <property type="component" value="Unassembled WGS sequence"/>
</dbReference>
<organism evidence="6 7">
    <name type="scientific">Hyalangium minutum</name>
    <dbReference type="NCBI Taxonomy" id="394096"/>
    <lineage>
        <taxon>Bacteria</taxon>
        <taxon>Pseudomonadati</taxon>
        <taxon>Myxococcota</taxon>
        <taxon>Myxococcia</taxon>
        <taxon>Myxococcales</taxon>
        <taxon>Cystobacterineae</taxon>
        <taxon>Archangiaceae</taxon>
        <taxon>Hyalangium</taxon>
    </lineage>
</organism>
<evidence type="ECO:0000256" key="3">
    <source>
        <dbReference type="ARBA" id="ARBA00022989"/>
    </source>
</evidence>
<evidence type="ECO:0000256" key="1">
    <source>
        <dbReference type="ARBA" id="ARBA00004141"/>
    </source>
</evidence>
<keyword evidence="7" id="KW-1185">Reference proteome</keyword>
<keyword evidence="4 5" id="KW-0472">Membrane</keyword>
<accession>A0A085WRL0</accession>
<feature type="transmembrane region" description="Helical" evidence="5">
    <location>
        <begin position="57"/>
        <end position="82"/>
    </location>
</feature>
<evidence type="ECO:0000313" key="7">
    <source>
        <dbReference type="Proteomes" id="UP000028725"/>
    </source>
</evidence>
<name>A0A085WRL0_9BACT</name>
<dbReference type="AlphaFoldDB" id="A0A085WRL0"/>
<dbReference type="Pfam" id="PF13564">
    <property type="entry name" value="DoxX_2"/>
    <property type="match status" value="1"/>
</dbReference>
<sequence>MANTSVSATPPASSHRPSRGLHISLWVVQVLLALFFLMAGVNHGLKPIEEAAKTSPWILGIPVALARFIGIAELAGVLGVVLPSATRIAPKLTPIAAVGLAIIMLLAVPFHIMRGEANVIAFNIVPAALAAFVAWGRFTRAPISPRARG</sequence>
<reference evidence="6 7" key="1">
    <citation type="submission" date="2014-04" db="EMBL/GenBank/DDBJ databases">
        <title>Genome assembly of Hyalangium minutum DSM 14724.</title>
        <authorList>
            <person name="Sharma G."/>
            <person name="Subramanian S."/>
        </authorList>
    </citation>
    <scope>NUCLEOTIDE SEQUENCE [LARGE SCALE GENOMIC DNA]</scope>
    <source>
        <strain evidence="6 7">DSM 14724</strain>
    </source>
</reference>
<evidence type="ECO:0000256" key="5">
    <source>
        <dbReference type="SAM" id="Phobius"/>
    </source>
</evidence>
<evidence type="ECO:0000256" key="4">
    <source>
        <dbReference type="ARBA" id="ARBA00023136"/>
    </source>
</evidence>